<dbReference type="Gene3D" id="3.80.10.10">
    <property type="entry name" value="Ribonuclease Inhibitor"/>
    <property type="match status" value="1"/>
</dbReference>
<dbReference type="AlphaFoldDB" id="A0AAW2LVF6"/>
<reference evidence="1" key="2">
    <citation type="journal article" date="2024" name="Plant">
        <title>Genomic evolution and insights into agronomic trait innovations of Sesamum species.</title>
        <authorList>
            <person name="Miao H."/>
            <person name="Wang L."/>
            <person name="Qu L."/>
            <person name="Liu H."/>
            <person name="Sun Y."/>
            <person name="Le M."/>
            <person name="Wang Q."/>
            <person name="Wei S."/>
            <person name="Zheng Y."/>
            <person name="Lin W."/>
            <person name="Duan Y."/>
            <person name="Cao H."/>
            <person name="Xiong S."/>
            <person name="Wang X."/>
            <person name="Wei L."/>
            <person name="Li C."/>
            <person name="Ma Q."/>
            <person name="Ju M."/>
            <person name="Zhao R."/>
            <person name="Li G."/>
            <person name="Mu C."/>
            <person name="Tian Q."/>
            <person name="Mei H."/>
            <person name="Zhang T."/>
            <person name="Gao T."/>
            <person name="Zhang H."/>
        </authorList>
    </citation>
    <scope>NUCLEOTIDE SEQUENCE</scope>
    <source>
        <strain evidence="1">G01</strain>
    </source>
</reference>
<dbReference type="SUPFAM" id="SSF52058">
    <property type="entry name" value="L domain-like"/>
    <property type="match status" value="1"/>
</dbReference>
<dbReference type="PANTHER" id="PTHR15140:SF33">
    <property type="entry name" value="LATE BLIGHT RESISTANCE PROTEIN HOMOLOG R1A-3 ISOFORM X1"/>
    <property type="match status" value="1"/>
</dbReference>
<sequence length="121" mass="14114">MNEIGNLPNLEILKLRECFFESLKWEAGEGEFCRLQFLLMEKLNLVHWAADDTNFPRLEHLVIRHCEELKEIPLAIGEIPTLKIIEVHEDNPSVVASARKIQEDQRDYGNDDLQVRITSSW</sequence>
<accession>A0AAW2LVF6</accession>
<dbReference type="InterPro" id="IPR032675">
    <property type="entry name" value="LRR_dom_sf"/>
</dbReference>
<protein>
    <recommendedName>
        <fullName evidence="2">Disease resistance protein</fullName>
    </recommendedName>
</protein>
<evidence type="ECO:0000313" key="1">
    <source>
        <dbReference type="EMBL" id="KAL0322435.1"/>
    </source>
</evidence>
<dbReference type="EMBL" id="JACGWK010000012">
    <property type="protein sequence ID" value="KAL0322435.1"/>
    <property type="molecule type" value="Genomic_DNA"/>
</dbReference>
<gene>
    <name evidence="1" type="ORF">Sangu_1862800</name>
</gene>
<proteinExistence type="predicted"/>
<comment type="caution">
    <text evidence="1">The sequence shown here is derived from an EMBL/GenBank/DDBJ whole genome shotgun (WGS) entry which is preliminary data.</text>
</comment>
<organism evidence="1">
    <name type="scientific">Sesamum angustifolium</name>
    <dbReference type="NCBI Taxonomy" id="2727405"/>
    <lineage>
        <taxon>Eukaryota</taxon>
        <taxon>Viridiplantae</taxon>
        <taxon>Streptophyta</taxon>
        <taxon>Embryophyta</taxon>
        <taxon>Tracheophyta</taxon>
        <taxon>Spermatophyta</taxon>
        <taxon>Magnoliopsida</taxon>
        <taxon>eudicotyledons</taxon>
        <taxon>Gunneridae</taxon>
        <taxon>Pentapetalae</taxon>
        <taxon>asterids</taxon>
        <taxon>lamiids</taxon>
        <taxon>Lamiales</taxon>
        <taxon>Pedaliaceae</taxon>
        <taxon>Sesamum</taxon>
    </lineage>
</organism>
<evidence type="ECO:0008006" key="2">
    <source>
        <dbReference type="Google" id="ProtNLM"/>
    </source>
</evidence>
<dbReference type="PANTHER" id="PTHR15140">
    <property type="entry name" value="TUBULIN-SPECIFIC CHAPERONE E"/>
    <property type="match status" value="1"/>
</dbReference>
<reference evidence="1" key="1">
    <citation type="submission" date="2020-06" db="EMBL/GenBank/DDBJ databases">
        <authorList>
            <person name="Li T."/>
            <person name="Hu X."/>
            <person name="Zhang T."/>
            <person name="Song X."/>
            <person name="Zhang H."/>
            <person name="Dai N."/>
            <person name="Sheng W."/>
            <person name="Hou X."/>
            <person name="Wei L."/>
        </authorList>
    </citation>
    <scope>NUCLEOTIDE SEQUENCE</scope>
    <source>
        <strain evidence="1">G01</strain>
        <tissue evidence="1">Leaf</tissue>
    </source>
</reference>
<name>A0AAW2LVF6_9LAMI</name>